<name>A0A915K5U3_ROMCU</name>
<accession>A0A915K5U3</accession>
<dbReference type="AlphaFoldDB" id="A0A915K5U3"/>
<protein>
    <submittedName>
        <fullName evidence="2">Uncharacterized protein</fullName>
    </submittedName>
</protein>
<evidence type="ECO:0000313" key="2">
    <source>
        <dbReference type="WBParaSite" id="nRc.2.0.1.t33564-RA"/>
    </source>
</evidence>
<proteinExistence type="predicted"/>
<evidence type="ECO:0000313" key="1">
    <source>
        <dbReference type="Proteomes" id="UP000887565"/>
    </source>
</evidence>
<keyword evidence="1" id="KW-1185">Reference proteome</keyword>
<reference evidence="2" key="1">
    <citation type="submission" date="2022-11" db="UniProtKB">
        <authorList>
            <consortium name="WormBaseParasite"/>
        </authorList>
    </citation>
    <scope>IDENTIFICATION</scope>
</reference>
<organism evidence="1 2">
    <name type="scientific">Romanomermis culicivorax</name>
    <name type="common">Nematode worm</name>
    <dbReference type="NCBI Taxonomy" id="13658"/>
    <lineage>
        <taxon>Eukaryota</taxon>
        <taxon>Metazoa</taxon>
        <taxon>Ecdysozoa</taxon>
        <taxon>Nematoda</taxon>
        <taxon>Enoplea</taxon>
        <taxon>Dorylaimia</taxon>
        <taxon>Mermithida</taxon>
        <taxon>Mermithoidea</taxon>
        <taxon>Mermithidae</taxon>
        <taxon>Romanomermis</taxon>
    </lineage>
</organism>
<dbReference type="Proteomes" id="UP000887565">
    <property type="component" value="Unplaced"/>
</dbReference>
<sequence>MKGAGSTRMAKKSFIVVFALLRKHYSQENQNLKMPDGKTDRGCVSILQRLHGSGIGSVLADTKTELRVIGNRTFGRGQPLHTATTSLSGMTRFDQCPRCFLSYHRRIVEHPAVLQSEHNNQLGDQLFVEPYFVSGRNRQRSNERTIRNECLENILSRKRYWTLKSDDHQKYYSALRRNQSESVKSVKTAAFIAPNAYLGEI</sequence>
<dbReference type="WBParaSite" id="nRc.2.0.1.t33564-RA">
    <property type="protein sequence ID" value="nRc.2.0.1.t33564-RA"/>
    <property type="gene ID" value="nRc.2.0.1.g33564"/>
</dbReference>